<dbReference type="Pfam" id="PF00685">
    <property type="entry name" value="Sulfotransfer_1"/>
    <property type="match status" value="1"/>
</dbReference>
<feature type="domain" description="Sulfotransferase" evidence="3">
    <location>
        <begin position="30"/>
        <end position="286"/>
    </location>
</feature>
<evidence type="ECO:0000313" key="4">
    <source>
        <dbReference type="EMBL" id="CUH46698.1"/>
    </source>
</evidence>
<proteinExistence type="inferred from homology"/>
<dbReference type="RefSeq" id="WP_082636997.1">
    <property type="nucleotide sequence ID" value="NZ_CYPU01000016.1"/>
</dbReference>
<dbReference type="GO" id="GO:0008146">
    <property type="term" value="F:sulfotransferase activity"/>
    <property type="evidence" value="ECO:0007669"/>
    <property type="project" value="InterPro"/>
</dbReference>
<dbReference type="EMBL" id="CYPU01000016">
    <property type="protein sequence ID" value="CUH46698.1"/>
    <property type="molecule type" value="Genomic_DNA"/>
</dbReference>
<dbReference type="EC" id="2.8.2.-" evidence="4"/>
<sequence length="308" mass="34519">MNDVPEDGAPPSGPPWIVPEIQQKIAWRDGDVVISVPIKSGTTWTMNIVHQLLTGGADDFRDVYEEVPWIEFLAFPGQPQEVVVERVTAMPTNTRRAFKTHSPPPAVPFQSVGSGTDVKYVVIMRNPEEALVSFRPFLNKHSDAWYELWGVPREALCRPDFPSFYSDVIDANGMQGAIFGFLAAWWPLRNEPNVLFLHFSDMKSDHQGSIRKIAEFIGEELTEEQWANVLEFTSFPWMKANEGKFEGRTVSEIPILNSGAMIRKGAVGEARMDGMTEEISRHLREVGGQICPDSAAIKWVYEGGTLPN</sequence>
<dbReference type="AlphaFoldDB" id="A0A0P1EB51"/>
<evidence type="ECO:0000259" key="3">
    <source>
        <dbReference type="Pfam" id="PF00685"/>
    </source>
</evidence>
<dbReference type="InterPro" id="IPR000863">
    <property type="entry name" value="Sulfotransferase_dom"/>
</dbReference>
<dbReference type="Proteomes" id="UP000050783">
    <property type="component" value="Unassembled WGS sequence"/>
</dbReference>
<comment type="similarity">
    <text evidence="1">Belongs to the sulfotransferase 1 family.</text>
</comment>
<name>A0A0P1EB51_9RHOB</name>
<evidence type="ECO:0000256" key="2">
    <source>
        <dbReference type="ARBA" id="ARBA00022679"/>
    </source>
</evidence>
<dbReference type="Gene3D" id="3.40.50.300">
    <property type="entry name" value="P-loop containing nucleotide triphosphate hydrolases"/>
    <property type="match status" value="1"/>
</dbReference>
<dbReference type="SUPFAM" id="SSF52540">
    <property type="entry name" value="P-loop containing nucleoside triphosphate hydrolases"/>
    <property type="match status" value="1"/>
</dbReference>
<gene>
    <name evidence="4" type="ORF">RUA4292_00864</name>
</gene>
<accession>A0A0P1EB51</accession>
<dbReference type="PANTHER" id="PTHR11783">
    <property type="entry name" value="SULFOTRANSFERASE SULT"/>
    <property type="match status" value="1"/>
</dbReference>
<dbReference type="OrthoDB" id="3399180at2"/>
<evidence type="ECO:0000256" key="1">
    <source>
        <dbReference type="ARBA" id="ARBA00005771"/>
    </source>
</evidence>
<dbReference type="GeneID" id="55492141"/>
<dbReference type="InterPro" id="IPR027417">
    <property type="entry name" value="P-loop_NTPase"/>
</dbReference>
<reference evidence="4 5" key="1">
    <citation type="submission" date="2015-09" db="EMBL/GenBank/DDBJ databases">
        <authorList>
            <consortium name="Swine Surveillance"/>
        </authorList>
    </citation>
    <scope>NUCLEOTIDE SEQUENCE [LARGE SCALE GENOMIC DNA]</scope>
    <source>
        <strain evidence="4 5">CECT 4292</strain>
    </source>
</reference>
<evidence type="ECO:0000313" key="5">
    <source>
        <dbReference type="Proteomes" id="UP000050783"/>
    </source>
</evidence>
<keyword evidence="2 4" id="KW-0808">Transferase</keyword>
<organism evidence="4 5">
    <name type="scientific">Ruegeria atlantica</name>
    <dbReference type="NCBI Taxonomy" id="81569"/>
    <lineage>
        <taxon>Bacteria</taxon>
        <taxon>Pseudomonadati</taxon>
        <taxon>Pseudomonadota</taxon>
        <taxon>Alphaproteobacteria</taxon>
        <taxon>Rhodobacterales</taxon>
        <taxon>Roseobacteraceae</taxon>
        <taxon>Ruegeria</taxon>
    </lineage>
</organism>
<protein>
    <submittedName>
        <fullName evidence="4">Glycolipid sulfotransferase</fullName>
        <ecNumber evidence="4">2.8.2.-</ecNumber>
    </submittedName>
</protein>